<protein>
    <submittedName>
        <fullName evidence="1">Uncharacterized protein</fullName>
    </submittedName>
</protein>
<dbReference type="EMBL" id="MT774379">
    <property type="protein sequence ID" value="QOR58429.1"/>
    <property type="molecule type" value="Genomic_DNA"/>
</dbReference>
<organism evidence="1 2">
    <name type="scientific">uncultured phage cr118_1</name>
    <dbReference type="NCBI Taxonomy" id="2772063"/>
    <lineage>
        <taxon>Viruses</taxon>
        <taxon>Duplodnaviria</taxon>
        <taxon>Heunggongvirae</taxon>
        <taxon>Uroviricota</taxon>
        <taxon>Caudoviricetes</taxon>
        <taxon>Crassvirales</taxon>
        <taxon>Suoliviridae</taxon>
        <taxon>Uncouvirinae</taxon>
        <taxon>Besingivirus</taxon>
        <taxon>Besingivirus coli</taxon>
    </lineage>
</organism>
<dbReference type="GeneID" id="65128900"/>
<dbReference type="KEGG" id="vg:65128900"/>
<evidence type="ECO:0000313" key="2">
    <source>
        <dbReference type="Proteomes" id="UP000594051"/>
    </source>
</evidence>
<evidence type="ECO:0000313" key="1">
    <source>
        <dbReference type="EMBL" id="QOR58429.1"/>
    </source>
</evidence>
<name>A0A7M1RXR6_9CAUD</name>
<accession>A0A7M1RXR6</accession>
<keyword evidence="2" id="KW-1185">Reference proteome</keyword>
<proteinExistence type="predicted"/>
<sequence>MKLFDIVNGEVVLSAECIAIPPFRILWDSHKDKKLAQRKIEYIIFMYKWDTVYKALSPEDRDRKVKLRVFNDENFEIDDQMKMVIEDYKELQNTINTRLLLAEEEGMEYIIRQFNSIREKENLVDNNNKPLITPDLVGKWMEKANKAVEVHTKLLKAVRSEQSTLTKVKGGSEIGSFELPNKR</sequence>
<reference evidence="1 2" key="1">
    <citation type="submission" date="2020-07" db="EMBL/GenBank/DDBJ databases">
        <title>Taxonomic proposal: Crassvirales, a new order of highly abundant and diverse bacterial viruses.</title>
        <authorList>
            <person name="Shkoporov A.N."/>
            <person name="Stockdale S.R."/>
            <person name="Guerin E."/>
            <person name="Ross R.P."/>
            <person name="Hill C."/>
        </authorList>
    </citation>
    <scope>NUCLEOTIDE SEQUENCE [LARGE SCALE GENOMIC DNA]</scope>
</reference>
<dbReference type="RefSeq" id="YP_010110587.1">
    <property type="nucleotide sequence ID" value="NC_055872.1"/>
</dbReference>
<dbReference type="Proteomes" id="UP000594051">
    <property type="component" value="Segment"/>
</dbReference>